<evidence type="ECO:0000313" key="1">
    <source>
        <dbReference type="EMBL" id="GAH69968.1"/>
    </source>
</evidence>
<dbReference type="AlphaFoldDB" id="X1JJR3"/>
<sequence>PLKIARELAKTRNDVNNVLKKLEQLDIVSF</sequence>
<reference evidence="1" key="1">
    <citation type="journal article" date="2014" name="Front. Microbiol.">
        <title>High frequency of phylogenetically diverse reductive dehalogenase-homologous genes in deep subseafloor sedimentary metagenomes.</title>
        <authorList>
            <person name="Kawai M."/>
            <person name="Futagami T."/>
            <person name="Toyoda A."/>
            <person name="Takaki Y."/>
            <person name="Nishi S."/>
            <person name="Hori S."/>
            <person name="Arai W."/>
            <person name="Tsubouchi T."/>
            <person name="Morono Y."/>
            <person name="Uchiyama I."/>
            <person name="Ito T."/>
            <person name="Fujiyama A."/>
            <person name="Inagaki F."/>
            <person name="Takami H."/>
        </authorList>
    </citation>
    <scope>NUCLEOTIDE SEQUENCE</scope>
    <source>
        <strain evidence="1">Expedition CK06-06</strain>
    </source>
</reference>
<comment type="caution">
    <text evidence="1">The sequence shown here is derived from an EMBL/GenBank/DDBJ whole genome shotgun (WGS) entry which is preliminary data.</text>
</comment>
<feature type="non-terminal residue" evidence="1">
    <location>
        <position position="1"/>
    </location>
</feature>
<proteinExistence type="predicted"/>
<protein>
    <submittedName>
        <fullName evidence="1">Uncharacterized protein</fullName>
    </submittedName>
</protein>
<dbReference type="EMBL" id="BARU01028383">
    <property type="protein sequence ID" value="GAH69968.1"/>
    <property type="molecule type" value="Genomic_DNA"/>
</dbReference>
<name>X1JJR3_9ZZZZ</name>
<accession>X1JJR3</accession>
<gene>
    <name evidence="1" type="ORF">S03H2_45305</name>
</gene>
<organism evidence="1">
    <name type="scientific">marine sediment metagenome</name>
    <dbReference type="NCBI Taxonomy" id="412755"/>
    <lineage>
        <taxon>unclassified sequences</taxon>
        <taxon>metagenomes</taxon>
        <taxon>ecological metagenomes</taxon>
    </lineage>
</organism>